<dbReference type="SUPFAM" id="SSF111369">
    <property type="entry name" value="HlyD-like secretion proteins"/>
    <property type="match status" value="1"/>
</dbReference>
<evidence type="ECO:0000256" key="1">
    <source>
        <dbReference type="ARBA" id="ARBA00004196"/>
    </source>
</evidence>
<comment type="subcellular location">
    <subcellularLocation>
        <location evidence="1">Cell envelope</location>
    </subcellularLocation>
</comment>
<evidence type="ECO:0000313" key="7">
    <source>
        <dbReference type="Proteomes" id="UP000630353"/>
    </source>
</evidence>
<dbReference type="EMBL" id="BMZS01000011">
    <property type="protein sequence ID" value="GHD59655.1"/>
    <property type="molecule type" value="Genomic_DNA"/>
</dbReference>
<evidence type="ECO:0000313" key="6">
    <source>
        <dbReference type="EMBL" id="GHD59655.1"/>
    </source>
</evidence>
<dbReference type="Pfam" id="PF25917">
    <property type="entry name" value="BSH_RND"/>
    <property type="match status" value="1"/>
</dbReference>
<dbReference type="GO" id="GO:0055085">
    <property type="term" value="P:transmembrane transport"/>
    <property type="evidence" value="ECO:0007669"/>
    <property type="project" value="InterPro"/>
</dbReference>
<organism evidence="6 7">
    <name type="scientific">Thalassobaculum fulvum</name>
    <dbReference type="NCBI Taxonomy" id="1633335"/>
    <lineage>
        <taxon>Bacteria</taxon>
        <taxon>Pseudomonadati</taxon>
        <taxon>Pseudomonadota</taxon>
        <taxon>Alphaproteobacteria</taxon>
        <taxon>Rhodospirillales</taxon>
        <taxon>Thalassobaculaceae</taxon>
        <taxon>Thalassobaculum</taxon>
    </lineage>
</organism>
<reference evidence="6" key="1">
    <citation type="journal article" date="2014" name="Int. J. Syst. Evol. Microbiol.">
        <title>Complete genome sequence of Corynebacterium casei LMG S-19264T (=DSM 44701T), isolated from a smear-ripened cheese.</title>
        <authorList>
            <consortium name="US DOE Joint Genome Institute (JGI-PGF)"/>
            <person name="Walter F."/>
            <person name="Albersmeier A."/>
            <person name="Kalinowski J."/>
            <person name="Ruckert C."/>
        </authorList>
    </citation>
    <scope>NUCLEOTIDE SEQUENCE</scope>
    <source>
        <strain evidence="6">KCTC 42651</strain>
    </source>
</reference>
<proteinExistence type="predicted"/>
<feature type="coiled-coil region" evidence="2">
    <location>
        <begin position="167"/>
        <end position="194"/>
    </location>
</feature>
<gene>
    <name evidence="6" type="ORF">GCM10017083_44350</name>
</gene>
<feature type="domain" description="Multidrug resistance protein MdtA-like barrel-sandwich hybrid" evidence="4">
    <location>
        <begin position="69"/>
        <end position="254"/>
    </location>
</feature>
<feature type="domain" description="p-hydroxybenzoic acid efflux pump subunit AaeA-like beta-barrel" evidence="5">
    <location>
        <begin position="263"/>
        <end position="353"/>
    </location>
</feature>
<evidence type="ECO:0008006" key="8">
    <source>
        <dbReference type="Google" id="ProtNLM"/>
    </source>
</evidence>
<reference evidence="6" key="2">
    <citation type="submission" date="2020-09" db="EMBL/GenBank/DDBJ databases">
        <authorList>
            <person name="Sun Q."/>
            <person name="Kim S."/>
        </authorList>
    </citation>
    <scope>NUCLEOTIDE SEQUENCE</scope>
    <source>
        <strain evidence="6">KCTC 42651</strain>
    </source>
</reference>
<accession>A0A918XVK3</accession>
<name>A0A918XVK3_9PROT</name>
<protein>
    <recommendedName>
        <fullName evidence="8">Membrane fusion protein, multidrug efflux system</fullName>
    </recommendedName>
</protein>
<evidence type="ECO:0000256" key="2">
    <source>
        <dbReference type="SAM" id="Coils"/>
    </source>
</evidence>
<evidence type="ECO:0000256" key="3">
    <source>
        <dbReference type="SAM" id="Phobius"/>
    </source>
</evidence>
<dbReference type="InterPro" id="IPR058634">
    <property type="entry name" value="AaeA-lik-b-barrel"/>
</dbReference>
<dbReference type="InterPro" id="IPR050739">
    <property type="entry name" value="MFP"/>
</dbReference>
<dbReference type="InterPro" id="IPR058625">
    <property type="entry name" value="MdtA-like_BSH"/>
</dbReference>
<evidence type="ECO:0000259" key="5">
    <source>
        <dbReference type="Pfam" id="PF25963"/>
    </source>
</evidence>
<evidence type="ECO:0000259" key="4">
    <source>
        <dbReference type="Pfam" id="PF25917"/>
    </source>
</evidence>
<keyword evidence="2" id="KW-0175">Coiled coil</keyword>
<dbReference type="Gene3D" id="2.40.50.100">
    <property type="match status" value="1"/>
</dbReference>
<sequence>MTDRAEAAQQSVPAASIETKARRGRGRRIRRLILLVLLPLLMIAAGTTWYAFTGRYVTTENAYVKAHVIAISTDIDGRVVEVFVRNDKRVKAGDLLFRLDPDPHWLHLQIADAKIASVRNAIDGMRAEYRQIEAEIAEGSESVRYFQREAERQRALAKSGAGTAAKLDEAEFELAAARQKLRGLREKIRKVLAELGGDPERAAELHPHYLEALAERNMAELQLGYTNVRAPADGIATQVHLEPGEWLEAGEPAFGLIEIDETWVVANLKETELTHVREGQPVEVAVDAYPGLAWKARITSIAPATGAEFAVLPPQNASGNWVKVVQRVPVRIDLEQTADQPPLRAGMTASISIDTGRERRLLTAAREAIAAWREDRSQAKAE</sequence>
<dbReference type="PANTHER" id="PTHR30386:SF19">
    <property type="entry name" value="MULTIDRUG EXPORT PROTEIN EMRA-RELATED"/>
    <property type="match status" value="1"/>
</dbReference>
<feature type="coiled-coil region" evidence="2">
    <location>
        <begin position="115"/>
        <end position="142"/>
    </location>
</feature>
<dbReference type="Pfam" id="PF25963">
    <property type="entry name" value="Beta-barrel_AAEA"/>
    <property type="match status" value="1"/>
</dbReference>
<keyword evidence="3" id="KW-1133">Transmembrane helix</keyword>
<dbReference type="AlphaFoldDB" id="A0A918XVK3"/>
<keyword evidence="3" id="KW-0472">Membrane</keyword>
<keyword evidence="7" id="KW-1185">Reference proteome</keyword>
<comment type="caution">
    <text evidence="6">The sequence shown here is derived from an EMBL/GenBank/DDBJ whole genome shotgun (WGS) entry which is preliminary data.</text>
</comment>
<dbReference type="Proteomes" id="UP000630353">
    <property type="component" value="Unassembled WGS sequence"/>
</dbReference>
<dbReference type="RefSeq" id="WP_189993759.1">
    <property type="nucleotide sequence ID" value="NZ_BMZS01000011.1"/>
</dbReference>
<dbReference type="Gene3D" id="2.40.30.170">
    <property type="match status" value="1"/>
</dbReference>
<feature type="transmembrane region" description="Helical" evidence="3">
    <location>
        <begin position="32"/>
        <end position="52"/>
    </location>
</feature>
<keyword evidence="3" id="KW-0812">Transmembrane</keyword>
<dbReference type="GO" id="GO:0030313">
    <property type="term" value="C:cell envelope"/>
    <property type="evidence" value="ECO:0007669"/>
    <property type="project" value="UniProtKB-SubCell"/>
</dbReference>
<dbReference type="PANTHER" id="PTHR30386">
    <property type="entry name" value="MEMBRANE FUSION SUBUNIT OF EMRAB-TOLC MULTIDRUG EFFLUX PUMP"/>
    <property type="match status" value="1"/>
</dbReference>